<protein>
    <recommendedName>
        <fullName evidence="1">Cytochrome c7-like domain-containing protein</fullName>
    </recommendedName>
</protein>
<dbReference type="InterPro" id="IPR026352">
    <property type="entry name" value="Nanowire_3heme"/>
</dbReference>
<comment type="caution">
    <text evidence="2">The sequence shown here is derived from an EMBL/GenBank/DDBJ whole genome shotgun (WGS) entry which is preliminary data.</text>
</comment>
<name>A0ABS1JIV9_9BURK</name>
<evidence type="ECO:0000259" key="1">
    <source>
        <dbReference type="Pfam" id="PF14522"/>
    </source>
</evidence>
<dbReference type="Pfam" id="PF14522">
    <property type="entry name" value="Cytochrome_C7"/>
    <property type="match status" value="1"/>
</dbReference>
<gene>
    <name evidence="2" type="ORF">JI746_03525</name>
</gene>
<dbReference type="EMBL" id="JAEQND010000002">
    <property type="protein sequence ID" value="MBL0424168.1"/>
    <property type="molecule type" value="Genomic_DNA"/>
</dbReference>
<accession>A0ABS1JIV9</accession>
<sequence>MTPAGRPGPSTSFAAGARRAAWRCLLALALLAVGVLAFGAAQEWKKIASDGLHDPAGPAVGVLQEPAEALAALAPDTAGNQVRWVSALDQGQIQPRTNILPETKVNLRTTEVLLKNTGEMAMVRFPHRQHTAWLDCSNCHDSLFQQKPGTSGINMFLILSGEKCGLCHGAVAFPLTECKRCHSVERGSPEHLAFGKSLVREGGTP</sequence>
<dbReference type="RefSeq" id="WP_201687757.1">
    <property type="nucleotide sequence ID" value="NZ_JAEQND010000002.1"/>
</dbReference>
<dbReference type="InterPro" id="IPR029467">
    <property type="entry name" value="Cyt_c7-like"/>
</dbReference>
<organism evidence="2 3">
    <name type="scientific">Ramlibacter alkalitolerans</name>
    <dbReference type="NCBI Taxonomy" id="2039631"/>
    <lineage>
        <taxon>Bacteria</taxon>
        <taxon>Pseudomonadati</taxon>
        <taxon>Pseudomonadota</taxon>
        <taxon>Betaproteobacteria</taxon>
        <taxon>Burkholderiales</taxon>
        <taxon>Comamonadaceae</taxon>
        <taxon>Ramlibacter</taxon>
    </lineage>
</organism>
<dbReference type="SUPFAM" id="SSF48695">
    <property type="entry name" value="Multiheme cytochromes"/>
    <property type="match status" value="1"/>
</dbReference>
<dbReference type="InterPro" id="IPR036280">
    <property type="entry name" value="Multihaem_cyt_sf"/>
</dbReference>
<proteinExistence type="predicted"/>
<dbReference type="Proteomes" id="UP000622707">
    <property type="component" value="Unassembled WGS sequence"/>
</dbReference>
<evidence type="ECO:0000313" key="2">
    <source>
        <dbReference type="EMBL" id="MBL0424168.1"/>
    </source>
</evidence>
<feature type="domain" description="Cytochrome c7-like" evidence="1">
    <location>
        <begin position="123"/>
        <end position="183"/>
    </location>
</feature>
<reference evidence="2 3" key="1">
    <citation type="journal article" date="2017" name="Int. J. Syst. Evol. Microbiol.">
        <title>Ramlibacter alkalitolerans sp. nov., alkali-tolerant bacterium isolated from soil of ginseng.</title>
        <authorList>
            <person name="Lee D.H."/>
            <person name="Cha C.J."/>
        </authorList>
    </citation>
    <scope>NUCLEOTIDE SEQUENCE [LARGE SCALE GENOMIC DNA]</scope>
    <source>
        <strain evidence="2 3">KACC 19305</strain>
    </source>
</reference>
<dbReference type="Gene3D" id="3.90.10.10">
    <property type="entry name" value="Cytochrome C3"/>
    <property type="match status" value="1"/>
</dbReference>
<evidence type="ECO:0000313" key="3">
    <source>
        <dbReference type="Proteomes" id="UP000622707"/>
    </source>
</evidence>
<keyword evidence="3" id="KW-1185">Reference proteome</keyword>
<dbReference type="NCBIfam" id="TIGR04257">
    <property type="entry name" value="nanowire_3heme"/>
    <property type="match status" value="1"/>
</dbReference>